<evidence type="ECO:0000313" key="5">
    <source>
        <dbReference type="EMBL" id="SDE93943.1"/>
    </source>
</evidence>
<dbReference type="GO" id="GO:0004764">
    <property type="term" value="F:shikimate 3-dehydrogenase (NADP+) activity"/>
    <property type="evidence" value="ECO:0007669"/>
    <property type="project" value="InterPro"/>
</dbReference>
<dbReference type="RefSeq" id="WP_090525584.1">
    <property type="nucleotide sequence ID" value="NZ_FNAH01000016.1"/>
</dbReference>
<evidence type="ECO:0000256" key="1">
    <source>
        <dbReference type="ARBA" id="ARBA00004871"/>
    </source>
</evidence>
<dbReference type="CDD" id="cd01065">
    <property type="entry name" value="NAD_bind_Shikimate_DH"/>
    <property type="match status" value="1"/>
</dbReference>
<proteinExistence type="predicted"/>
<dbReference type="Pfam" id="PF08501">
    <property type="entry name" value="Shikimate_dh_N"/>
    <property type="match status" value="1"/>
</dbReference>
<comment type="pathway">
    <text evidence="1">Metabolic intermediate biosynthesis; chorismate biosynthesis; chorismate from D-erythrose 4-phosphate and phosphoenolpyruvate: step 4/7.</text>
</comment>
<keyword evidence="6" id="KW-1185">Reference proteome</keyword>
<dbReference type="InterPro" id="IPR022893">
    <property type="entry name" value="Shikimate_DH_fam"/>
</dbReference>
<dbReference type="PANTHER" id="PTHR21089:SF1">
    <property type="entry name" value="BIFUNCTIONAL 3-DEHYDROQUINATE DEHYDRATASE_SHIKIMATE DEHYDROGENASE, CHLOROPLASTIC"/>
    <property type="match status" value="1"/>
</dbReference>
<name>A0A1G7H0W1_9RHOB</name>
<dbReference type="InterPro" id="IPR036291">
    <property type="entry name" value="NAD(P)-bd_dom_sf"/>
</dbReference>
<evidence type="ECO:0000256" key="3">
    <source>
        <dbReference type="ARBA" id="ARBA00023141"/>
    </source>
</evidence>
<dbReference type="SUPFAM" id="SSF51735">
    <property type="entry name" value="NAD(P)-binding Rossmann-fold domains"/>
    <property type="match status" value="1"/>
</dbReference>
<dbReference type="PANTHER" id="PTHR21089">
    <property type="entry name" value="SHIKIMATE DEHYDROGENASE"/>
    <property type="match status" value="1"/>
</dbReference>
<accession>A0A1G7H0W1</accession>
<dbReference type="OrthoDB" id="7873617at2"/>
<keyword evidence="3" id="KW-0057">Aromatic amino acid biosynthesis</keyword>
<dbReference type="EMBL" id="FNAH01000016">
    <property type="protein sequence ID" value="SDE93943.1"/>
    <property type="molecule type" value="Genomic_DNA"/>
</dbReference>
<dbReference type="GO" id="GO:0005829">
    <property type="term" value="C:cytosol"/>
    <property type="evidence" value="ECO:0007669"/>
    <property type="project" value="TreeGrafter"/>
</dbReference>
<dbReference type="AlphaFoldDB" id="A0A1G7H0W1"/>
<dbReference type="GO" id="GO:0009423">
    <property type="term" value="P:chorismate biosynthetic process"/>
    <property type="evidence" value="ECO:0007669"/>
    <property type="project" value="TreeGrafter"/>
</dbReference>
<keyword evidence="2" id="KW-0560">Oxidoreductase</keyword>
<dbReference type="GO" id="GO:0019632">
    <property type="term" value="P:shikimate metabolic process"/>
    <property type="evidence" value="ECO:0007669"/>
    <property type="project" value="TreeGrafter"/>
</dbReference>
<dbReference type="GO" id="GO:0009073">
    <property type="term" value="P:aromatic amino acid family biosynthetic process"/>
    <property type="evidence" value="ECO:0007669"/>
    <property type="project" value="UniProtKB-KW"/>
</dbReference>
<dbReference type="Gene3D" id="3.40.50.720">
    <property type="entry name" value="NAD(P)-binding Rossmann-like Domain"/>
    <property type="match status" value="1"/>
</dbReference>
<keyword evidence="3" id="KW-0028">Amino-acid biosynthesis</keyword>
<dbReference type="Gene3D" id="3.40.50.10860">
    <property type="entry name" value="Leucine Dehydrogenase, chain A, domain 1"/>
    <property type="match status" value="1"/>
</dbReference>
<protein>
    <submittedName>
        <fullName evidence="5">Shikimate dehydrogenase</fullName>
    </submittedName>
</protein>
<reference evidence="5 6" key="1">
    <citation type="submission" date="2016-10" db="EMBL/GenBank/DDBJ databases">
        <authorList>
            <person name="de Groot N.N."/>
        </authorList>
    </citation>
    <scope>NUCLEOTIDE SEQUENCE [LARGE SCALE GENOMIC DNA]</scope>
    <source>
        <strain evidence="5 6">DSM 22220</strain>
    </source>
</reference>
<evidence type="ECO:0000313" key="6">
    <source>
        <dbReference type="Proteomes" id="UP000199344"/>
    </source>
</evidence>
<dbReference type="Proteomes" id="UP000199344">
    <property type="component" value="Unassembled WGS sequence"/>
</dbReference>
<gene>
    <name evidence="5" type="ORF">SAMN05421538_11617</name>
</gene>
<sequence>MRGTGKADIFVMLAHPVGHAKSPGIFNEIFEQKGLDSLMVPLSCAPKDFNIFWAGLSAAENIRGVIVSVPFKAAVFEKCAGGHDRAVRVRSANSVRRNPDGSWYADNFDGVGFIDALKAGGHRIAGQKVLQVGAGGAGASLAYCLAEAGAARIRLSDVDGARAATLADLVSKTFPACEIDVGPADPAGADLVVNATPMGLKASDPLPLDVAGLTSDMTVVDIIMEPAETPLLREARRIGCSTQPGRPMMDYQVEAMAEFFDIERKDRSHG</sequence>
<dbReference type="SUPFAM" id="SSF53223">
    <property type="entry name" value="Aminoacid dehydrogenase-like, N-terminal domain"/>
    <property type="match status" value="1"/>
</dbReference>
<dbReference type="InterPro" id="IPR046346">
    <property type="entry name" value="Aminoacid_DH-like_N_sf"/>
</dbReference>
<dbReference type="STRING" id="591205.SAMN05421538_11617"/>
<evidence type="ECO:0000259" key="4">
    <source>
        <dbReference type="Pfam" id="PF08501"/>
    </source>
</evidence>
<dbReference type="InterPro" id="IPR013708">
    <property type="entry name" value="Shikimate_DH-bd_N"/>
</dbReference>
<feature type="domain" description="Shikimate dehydrogenase substrate binding N-terminal" evidence="4">
    <location>
        <begin position="13"/>
        <end position="95"/>
    </location>
</feature>
<evidence type="ECO:0000256" key="2">
    <source>
        <dbReference type="ARBA" id="ARBA00023002"/>
    </source>
</evidence>
<organism evidence="5 6">
    <name type="scientific">Paracoccus isoporae</name>
    <dbReference type="NCBI Taxonomy" id="591205"/>
    <lineage>
        <taxon>Bacteria</taxon>
        <taxon>Pseudomonadati</taxon>
        <taxon>Pseudomonadota</taxon>
        <taxon>Alphaproteobacteria</taxon>
        <taxon>Rhodobacterales</taxon>
        <taxon>Paracoccaceae</taxon>
        <taxon>Paracoccus</taxon>
    </lineage>
</organism>
<dbReference type="GO" id="GO:0050661">
    <property type="term" value="F:NADP binding"/>
    <property type="evidence" value="ECO:0007669"/>
    <property type="project" value="TreeGrafter"/>
</dbReference>